<dbReference type="AlphaFoldDB" id="A0A1M6E8C9"/>
<sequence length="204" mass="23622">MRRFKEYFILAVGVIAVIATYLFGCTYSIREFENESRTQQAAIGRVLMMSRNFIETLTIFGNDFLERGIVDGDAPIYDYLVFDEKTGSYTMDALRGTRFKDSMGNLTGLKSIPTAGNEKAELDMVLHYNKFFYEYYDRLPNLAWIYYTARADTSASIRGYPQRNSSIRTASCPQISTGWSRRRTTLPAGWYGRPYIWMRREKEG</sequence>
<keyword evidence="3" id="KW-1185">Reference proteome</keyword>
<feature type="transmembrane region" description="Helical" evidence="1">
    <location>
        <begin position="7"/>
        <end position="29"/>
    </location>
</feature>
<evidence type="ECO:0000256" key="1">
    <source>
        <dbReference type="SAM" id="Phobius"/>
    </source>
</evidence>
<keyword evidence="1" id="KW-0812">Transmembrane</keyword>
<proteinExistence type="predicted"/>
<organism evidence="2 3">
    <name type="scientific">Parasporobacterium paucivorans DSM 15970</name>
    <dbReference type="NCBI Taxonomy" id="1122934"/>
    <lineage>
        <taxon>Bacteria</taxon>
        <taxon>Bacillati</taxon>
        <taxon>Bacillota</taxon>
        <taxon>Clostridia</taxon>
        <taxon>Lachnospirales</taxon>
        <taxon>Lachnospiraceae</taxon>
        <taxon>Parasporobacterium</taxon>
    </lineage>
</organism>
<evidence type="ECO:0000313" key="3">
    <source>
        <dbReference type="Proteomes" id="UP000184342"/>
    </source>
</evidence>
<dbReference type="EMBL" id="FQYT01000007">
    <property type="protein sequence ID" value="SHI81629.1"/>
    <property type="molecule type" value="Genomic_DNA"/>
</dbReference>
<protein>
    <submittedName>
        <fullName evidence="2">Uncharacterized protein</fullName>
    </submittedName>
</protein>
<dbReference type="Proteomes" id="UP000184342">
    <property type="component" value="Unassembled WGS sequence"/>
</dbReference>
<dbReference type="STRING" id="1122934.SAMN02745691_00888"/>
<keyword evidence="1" id="KW-0472">Membrane</keyword>
<reference evidence="2 3" key="1">
    <citation type="submission" date="2016-11" db="EMBL/GenBank/DDBJ databases">
        <authorList>
            <person name="Jaros S."/>
            <person name="Januszkiewicz K."/>
            <person name="Wedrychowicz H."/>
        </authorList>
    </citation>
    <scope>NUCLEOTIDE SEQUENCE [LARGE SCALE GENOMIC DNA]</scope>
    <source>
        <strain evidence="2 3">DSM 15970</strain>
    </source>
</reference>
<accession>A0A1M6E8C9</accession>
<gene>
    <name evidence="2" type="ORF">SAMN02745691_00888</name>
</gene>
<evidence type="ECO:0000313" key="2">
    <source>
        <dbReference type="EMBL" id="SHI81629.1"/>
    </source>
</evidence>
<name>A0A1M6E8C9_9FIRM</name>
<keyword evidence="1" id="KW-1133">Transmembrane helix</keyword>